<dbReference type="GO" id="GO:0005524">
    <property type="term" value="F:ATP binding"/>
    <property type="evidence" value="ECO:0007669"/>
    <property type="project" value="UniProtKB-KW"/>
</dbReference>
<dbReference type="PATRIC" id="fig|1345695.10.peg.4434"/>
<accession>U5MNV1</accession>
<dbReference type="GO" id="GO:0016887">
    <property type="term" value="F:ATP hydrolysis activity"/>
    <property type="evidence" value="ECO:0007669"/>
    <property type="project" value="InterPro"/>
</dbReference>
<proteinExistence type="inferred from homology"/>
<keyword evidence="2" id="KW-0813">Transport</keyword>
<dbReference type="AlphaFoldDB" id="U5MNV1"/>
<evidence type="ECO:0000256" key="2">
    <source>
        <dbReference type="ARBA" id="ARBA00022448"/>
    </source>
</evidence>
<dbReference type="Gene3D" id="3.40.50.300">
    <property type="entry name" value="P-loop containing nucleotide triphosphate hydrolases"/>
    <property type="match status" value="1"/>
</dbReference>
<dbReference type="InterPro" id="IPR027417">
    <property type="entry name" value="P-loop_NTPase"/>
</dbReference>
<dbReference type="PROSITE" id="PS50893">
    <property type="entry name" value="ABC_TRANSPORTER_2"/>
    <property type="match status" value="1"/>
</dbReference>
<dbReference type="InterPro" id="IPR003593">
    <property type="entry name" value="AAA+_ATPase"/>
</dbReference>
<gene>
    <name evidence="6" type="ORF">CLSA_c03040</name>
</gene>
<dbReference type="InterPro" id="IPR050763">
    <property type="entry name" value="ABC_transporter_ATP-binding"/>
</dbReference>
<dbReference type="KEGG" id="csb:CLSA_c03040"/>
<keyword evidence="3" id="KW-0547">Nucleotide-binding</keyword>
<feature type="domain" description="ABC transporter" evidence="5">
    <location>
        <begin position="4"/>
        <end position="230"/>
    </location>
</feature>
<dbReference type="HOGENOM" id="CLU_000604_1_2_9"/>
<name>U5MNV1_CLOSA</name>
<dbReference type="GeneID" id="55472872"/>
<dbReference type="SUPFAM" id="SSF52540">
    <property type="entry name" value="P-loop containing nucleoside triphosphate hydrolases"/>
    <property type="match status" value="1"/>
</dbReference>
<dbReference type="Pfam" id="PF00005">
    <property type="entry name" value="ABC_tran"/>
    <property type="match status" value="1"/>
</dbReference>
<evidence type="ECO:0000256" key="4">
    <source>
        <dbReference type="ARBA" id="ARBA00022840"/>
    </source>
</evidence>
<evidence type="ECO:0000259" key="5">
    <source>
        <dbReference type="PROSITE" id="PS50893"/>
    </source>
</evidence>
<dbReference type="RefSeq" id="WP_022743645.1">
    <property type="nucleotide sequence ID" value="NC_022571.1"/>
</dbReference>
<reference evidence="6 7" key="1">
    <citation type="journal article" date="2013" name="Genome Announc.">
        <title>Complete Genome Sequence of the Solvent Producer Clostridium saccharobutylicum NCP262 (DSM 13864).</title>
        <authorList>
            <person name="Poehlein A."/>
            <person name="Hartwich K."/>
            <person name="Krabben P."/>
            <person name="Ehrenreich A."/>
            <person name="Liebl W."/>
            <person name="Durre P."/>
            <person name="Gottschalk G."/>
            <person name="Daniel R."/>
        </authorList>
    </citation>
    <scope>NUCLEOTIDE SEQUENCE [LARGE SCALE GENOMIC DNA]</scope>
    <source>
        <strain evidence="6">DSM 13864</strain>
    </source>
</reference>
<dbReference type="OrthoDB" id="9801987at2"/>
<dbReference type="InterPro" id="IPR017871">
    <property type="entry name" value="ABC_transporter-like_CS"/>
</dbReference>
<evidence type="ECO:0000313" key="6">
    <source>
        <dbReference type="EMBL" id="AGX41356.1"/>
    </source>
</evidence>
<evidence type="ECO:0000256" key="3">
    <source>
        <dbReference type="ARBA" id="ARBA00022741"/>
    </source>
</evidence>
<evidence type="ECO:0000313" key="7">
    <source>
        <dbReference type="Proteomes" id="UP000017118"/>
    </source>
</evidence>
<keyword evidence="4 6" id="KW-0067">ATP-binding</keyword>
<evidence type="ECO:0000256" key="1">
    <source>
        <dbReference type="ARBA" id="ARBA00005417"/>
    </source>
</evidence>
<keyword evidence="7" id="KW-1185">Reference proteome</keyword>
<dbReference type="InterPro" id="IPR003439">
    <property type="entry name" value="ABC_transporter-like_ATP-bd"/>
</dbReference>
<dbReference type="PANTHER" id="PTHR42711:SF5">
    <property type="entry name" value="ABC TRANSPORTER ATP-BINDING PROTEIN NATA"/>
    <property type="match status" value="1"/>
</dbReference>
<protein>
    <submittedName>
        <fullName evidence="6">ABC transporter ATP-binding protein</fullName>
    </submittedName>
</protein>
<dbReference type="SMART" id="SM00382">
    <property type="entry name" value="AAA"/>
    <property type="match status" value="1"/>
</dbReference>
<organism evidence="6 7">
    <name type="scientific">Clostridium saccharobutylicum DSM 13864</name>
    <dbReference type="NCBI Taxonomy" id="1345695"/>
    <lineage>
        <taxon>Bacteria</taxon>
        <taxon>Bacillati</taxon>
        <taxon>Bacillota</taxon>
        <taxon>Clostridia</taxon>
        <taxon>Eubacteriales</taxon>
        <taxon>Clostridiaceae</taxon>
        <taxon>Clostridium</taxon>
    </lineage>
</organism>
<dbReference type="PANTHER" id="PTHR42711">
    <property type="entry name" value="ABC TRANSPORTER ATP-BINDING PROTEIN"/>
    <property type="match status" value="1"/>
</dbReference>
<sequence>MNKVEVNGLVKYYGDFCAVNDVNFSFSSGKLTAICGRNGSGKTTSIRCLLGLLKEDKGEFLVNGLKQKLDFKKIGYLPEERGLFVKERIDFQLELLARLKGMNKKDARESIDNWMNKFDIAQYKTKKLENLSKGNQQKVQMIAALVHNPDIIILDEPFSGLDPINMQFFIDLIKKLKKNGKCILVSSHQLALIEGICEDICIINKGKCVYSGSIIDLQNKYSSDYLYFSTKSDLKGLDVQEYGPLSYRIKLNSPDEFKKKLNEIMNSSIEVETIGRKKLNLQEIFVELVGDKN</sequence>
<dbReference type="Proteomes" id="UP000017118">
    <property type="component" value="Chromosome"/>
</dbReference>
<dbReference type="PROSITE" id="PS00211">
    <property type="entry name" value="ABC_TRANSPORTER_1"/>
    <property type="match status" value="1"/>
</dbReference>
<dbReference type="eggNOG" id="COG4152">
    <property type="taxonomic scope" value="Bacteria"/>
</dbReference>
<comment type="similarity">
    <text evidence="1">Belongs to the ABC transporter superfamily.</text>
</comment>
<dbReference type="EMBL" id="CP006721">
    <property type="protein sequence ID" value="AGX41356.1"/>
    <property type="molecule type" value="Genomic_DNA"/>
</dbReference>